<dbReference type="RefSeq" id="XP_015468450.1">
    <property type="nucleotide sequence ID" value="XM_015610736.1"/>
</dbReference>
<feature type="region of interest" description="Disordered" evidence="1">
    <location>
        <begin position="124"/>
        <end position="143"/>
    </location>
</feature>
<gene>
    <name evidence="2" type="ORF">AC631_01906</name>
</gene>
<protein>
    <submittedName>
        <fullName evidence="2">Uncharacterized protein</fullName>
    </submittedName>
</protein>
<evidence type="ECO:0000313" key="2">
    <source>
        <dbReference type="EMBL" id="KSA02348.1"/>
    </source>
</evidence>
<dbReference type="GeneID" id="26838915"/>
<feature type="compositionally biased region" description="Low complexity" evidence="1">
    <location>
        <begin position="343"/>
        <end position="365"/>
    </location>
</feature>
<accession>A0A0V1Q1P8</accession>
<feature type="region of interest" description="Disordered" evidence="1">
    <location>
        <begin position="343"/>
        <end position="394"/>
    </location>
</feature>
<reference evidence="2 3" key="1">
    <citation type="submission" date="2015-11" db="EMBL/GenBank/DDBJ databases">
        <title>The genome of Debaryomyces fabryi.</title>
        <authorList>
            <person name="Tafer H."/>
            <person name="Lopandic K."/>
        </authorList>
    </citation>
    <scope>NUCLEOTIDE SEQUENCE [LARGE SCALE GENOMIC DNA]</scope>
    <source>
        <strain evidence="2 3">CBS 789</strain>
    </source>
</reference>
<evidence type="ECO:0000256" key="1">
    <source>
        <dbReference type="SAM" id="MobiDB-lite"/>
    </source>
</evidence>
<feature type="region of interest" description="Disordered" evidence="1">
    <location>
        <begin position="526"/>
        <end position="545"/>
    </location>
</feature>
<dbReference type="AlphaFoldDB" id="A0A0V1Q1P8"/>
<feature type="compositionally biased region" description="Polar residues" evidence="1">
    <location>
        <begin position="373"/>
        <end position="390"/>
    </location>
</feature>
<sequence>MTENLSLEVGAREYFGNEDSLMEFEKTRHQNSSSEDAKRSNPFDVLYEPHKVHSPSHYSTPLSQSFRYLEMEHNNAMNGNRGTHETTHSNIVTILDSTDSVNRSGSMISRSATLRNRNRIKSRNKMVRKNEQGSSPEKPKQKSKLAFLFPVKREKSLKQKPRYVPLNRSPKFSNSQEFQKFFDKSNAADLLAEMLPQKINHFKYKRLFLPDPKLVTSSAYYQITRNNSFVINPKTQASKMIISLPLKDTFTKNGVRNAPDLDQKFTTQDFSSQAYNKYRTSVFSNKLNSVPTFYQLFPEEVNLGMINASELMHINRKLLFEVLLRRTVAAKIDYRLKHNGYYNKKSSNETSSKNDTTSGSSSGSSFDNERFDNQNLPKLSKSHTNSSSNDESIDTDELLQQNASLYSGVLPSPQISYSSRIELDCLVSEILDSPNFLPLHKTIQKKNCSSSSVYSTPQTNSFVNNGKFTPMAYVESPDLLYMATFRKQLNTEQNPSQTRLPSINTNQTIHSRGDYKRHAVISQDEPKSEIFLDSSDNSPSLKTKRKSLTSTNTSILQELEDLSSELSSYAIGYDEMAQNLRYSPQDESLSVPVQPHHNLIQSIEASNDSVGLRSANSTLPIRSESPVADIKSMRASISIIGSLSDSSSNSSSNKKASLQEAIIAHNLNSIDANISTVALKSISSNTGSRLNTPVI</sequence>
<organism evidence="2 3">
    <name type="scientific">Debaryomyces fabryi</name>
    <dbReference type="NCBI Taxonomy" id="58627"/>
    <lineage>
        <taxon>Eukaryota</taxon>
        <taxon>Fungi</taxon>
        <taxon>Dikarya</taxon>
        <taxon>Ascomycota</taxon>
        <taxon>Saccharomycotina</taxon>
        <taxon>Pichiomycetes</taxon>
        <taxon>Debaryomycetaceae</taxon>
        <taxon>Debaryomyces</taxon>
    </lineage>
</organism>
<name>A0A0V1Q1P8_9ASCO</name>
<evidence type="ECO:0000313" key="3">
    <source>
        <dbReference type="Proteomes" id="UP000054251"/>
    </source>
</evidence>
<feature type="compositionally biased region" description="Polar residues" evidence="1">
    <location>
        <begin position="491"/>
        <end position="510"/>
    </location>
</feature>
<dbReference type="Proteomes" id="UP000054251">
    <property type="component" value="Unassembled WGS sequence"/>
</dbReference>
<keyword evidence="3" id="KW-1185">Reference proteome</keyword>
<dbReference type="OrthoDB" id="4026705at2759"/>
<proteinExistence type="predicted"/>
<dbReference type="EMBL" id="LMYN01000029">
    <property type="protein sequence ID" value="KSA02348.1"/>
    <property type="molecule type" value="Genomic_DNA"/>
</dbReference>
<feature type="region of interest" description="Disordered" evidence="1">
    <location>
        <begin position="491"/>
        <end position="517"/>
    </location>
</feature>
<comment type="caution">
    <text evidence="2">The sequence shown here is derived from an EMBL/GenBank/DDBJ whole genome shotgun (WGS) entry which is preliminary data.</text>
</comment>